<dbReference type="RefSeq" id="WP_123666262.1">
    <property type="nucleotide sequence ID" value="NZ_RJKE01000001.1"/>
</dbReference>
<dbReference type="InterPro" id="IPR010430">
    <property type="entry name" value="DUF1028"/>
</dbReference>
<keyword evidence="2" id="KW-1185">Reference proteome</keyword>
<dbReference type="AlphaFoldDB" id="A0A3N1D077"/>
<evidence type="ECO:0000313" key="2">
    <source>
        <dbReference type="Proteomes" id="UP000272400"/>
    </source>
</evidence>
<dbReference type="EMBL" id="RJKE01000001">
    <property type="protein sequence ID" value="ROO86906.1"/>
    <property type="molecule type" value="Genomic_DNA"/>
</dbReference>
<evidence type="ECO:0000313" key="1">
    <source>
        <dbReference type="EMBL" id="ROO86906.1"/>
    </source>
</evidence>
<protein>
    <submittedName>
        <fullName evidence="1">Putative Ntn-hydrolase superfamily protein</fullName>
    </submittedName>
</protein>
<accession>A0A3N1D077</accession>
<sequence length="222" mass="22859">MTFSVLATDGDGAVGMAVTSSSPAVAARCVHLRAGVGGAASQNVTDPRLGTEILDALENGLGAQEALDEVVRRHRLTEHRQLTVLGLNGEAAAFSGAKALGVHHHRTGSGVVAAGNMLAGTGVIDAVVTAFEGSSGELEDRLLAALTAGLAAGGEAGPIHSAGLAVVREVAWRETDLRVDWSEDPIGDLRELLKVWLPQRDDYVTRGLNPEAAPSYGVPGDE</sequence>
<dbReference type="OrthoDB" id="9790012at2"/>
<dbReference type="GO" id="GO:0016787">
    <property type="term" value="F:hydrolase activity"/>
    <property type="evidence" value="ECO:0007669"/>
    <property type="project" value="UniProtKB-KW"/>
</dbReference>
<dbReference type="Proteomes" id="UP000272400">
    <property type="component" value="Unassembled WGS sequence"/>
</dbReference>
<dbReference type="PANTHER" id="PTHR39328:SF1">
    <property type="entry name" value="BLL2871 PROTEIN"/>
    <property type="match status" value="1"/>
</dbReference>
<dbReference type="Pfam" id="PF06267">
    <property type="entry name" value="DUF1028"/>
    <property type="match status" value="1"/>
</dbReference>
<reference evidence="1 2" key="1">
    <citation type="submission" date="2018-11" db="EMBL/GenBank/DDBJ databases">
        <title>Sequencing the genomes of 1000 actinobacteria strains.</title>
        <authorList>
            <person name="Klenk H.-P."/>
        </authorList>
    </citation>
    <scope>NUCLEOTIDE SEQUENCE [LARGE SCALE GENOMIC DNA]</scope>
    <source>
        <strain evidence="1 2">DSM 44254</strain>
    </source>
</reference>
<gene>
    <name evidence="1" type="ORF">EDD29_4490</name>
</gene>
<organism evidence="1 2">
    <name type="scientific">Actinocorallia herbida</name>
    <dbReference type="NCBI Taxonomy" id="58109"/>
    <lineage>
        <taxon>Bacteria</taxon>
        <taxon>Bacillati</taxon>
        <taxon>Actinomycetota</taxon>
        <taxon>Actinomycetes</taxon>
        <taxon>Streptosporangiales</taxon>
        <taxon>Thermomonosporaceae</taxon>
        <taxon>Actinocorallia</taxon>
    </lineage>
</organism>
<dbReference type="InterPro" id="IPR029055">
    <property type="entry name" value="Ntn_hydrolases_N"/>
</dbReference>
<proteinExistence type="predicted"/>
<keyword evidence="1" id="KW-0378">Hydrolase</keyword>
<comment type="caution">
    <text evidence="1">The sequence shown here is derived from an EMBL/GenBank/DDBJ whole genome shotgun (WGS) entry which is preliminary data.</text>
</comment>
<dbReference type="Gene3D" id="3.60.20.10">
    <property type="entry name" value="Glutamine Phosphoribosylpyrophosphate, subunit 1, domain 1"/>
    <property type="match status" value="1"/>
</dbReference>
<dbReference type="SUPFAM" id="SSF56235">
    <property type="entry name" value="N-terminal nucleophile aminohydrolases (Ntn hydrolases)"/>
    <property type="match status" value="1"/>
</dbReference>
<name>A0A3N1D077_9ACTN</name>
<dbReference type="PANTHER" id="PTHR39328">
    <property type="entry name" value="BLL2871 PROTEIN"/>
    <property type="match status" value="1"/>
</dbReference>